<protein>
    <recommendedName>
        <fullName evidence="2">BZIP domain-containing protein</fullName>
    </recommendedName>
</protein>
<dbReference type="InterPro" id="IPR046347">
    <property type="entry name" value="bZIP_sf"/>
</dbReference>
<evidence type="ECO:0000256" key="1">
    <source>
        <dbReference type="SAM" id="MobiDB-lite"/>
    </source>
</evidence>
<evidence type="ECO:0000313" key="3">
    <source>
        <dbReference type="EMBL" id="KIN09041.1"/>
    </source>
</evidence>
<feature type="region of interest" description="Disordered" evidence="1">
    <location>
        <begin position="1"/>
        <end position="29"/>
    </location>
</feature>
<dbReference type="Pfam" id="PF11905">
    <property type="entry name" value="DUF3425"/>
    <property type="match status" value="1"/>
</dbReference>
<dbReference type="CDD" id="cd14688">
    <property type="entry name" value="bZIP_YAP"/>
    <property type="match status" value="1"/>
</dbReference>
<dbReference type="PROSITE" id="PS00036">
    <property type="entry name" value="BZIP_BASIC"/>
    <property type="match status" value="1"/>
</dbReference>
<organism evidence="3 4">
    <name type="scientific">Oidiodendron maius (strain Zn)</name>
    <dbReference type="NCBI Taxonomy" id="913774"/>
    <lineage>
        <taxon>Eukaryota</taxon>
        <taxon>Fungi</taxon>
        <taxon>Dikarya</taxon>
        <taxon>Ascomycota</taxon>
        <taxon>Pezizomycotina</taxon>
        <taxon>Leotiomycetes</taxon>
        <taxon>Leotiomycetes incertae sedis</taxon>
        <taxon>Myxotrichaceae</taxon>
        <taxon>Oidiodendron</taxon>
    </lineage>
</organism>
<feature type="domain" description="BZIP" evidence="2">
    <location>
        <begin position="18"/>
        <end position="33"/>
    </location>
</feature>
<accession>A0A0C3HLD2</accession>
<reference evidence="4" key="2">
    <citation type="submission" date="2015-01" db="EMBL/GenBank/DDBJ databases">
        <title>Evolutionary Origins and Diversification of the Mycorrhizal Mutualists.</title>
        <authorList>
            <consortium name="DOE Joint Genome Institute"/>
            <consortium name="Mycorrhizal Genomics Consortium"/>
            <person name="Kohler A."/>
            <person name="Kuo A."/>
            <person name="Nagy L.G."/>
            <person name="Floudas D."/>
            <person name="Copeland A."/>
            <person name="Barry K.W."/>
            <person name="Cichocki N."/>
            <person name="Veneault-Fourrey C."/>
            <person name="LaButti K."/>
            <person name="Lindquist E.A."/>
            <person name="Lipzen A."/>
            <person name="Lundell T."/>
            <person name="Morin E."/>
            <person name="Murat C."/>
            <person name="Riley R."/>
            <person name="Ohm R."/>
            <person name="Sun H."/>
            <person name="Tunlid A."/>
            <person name="Henrissat B."/>
            <person name="Grigoriev I.V."/>
            <person name="Hibbett D.S."/>
            <person name="Martin F."/>
        </authorList>
    </citation>
    <scope>NUCLEOTIDE SEQUENCE [LARGE SCALE GENOMIC DNA]</scope>
    <source>
        <strain evidence="4">Zn</strain>
    </source>
</reference>
<dbReference type="EMBL" id="KN832870">
    <property type="protein sequence ID" value="KIN09041.1"/>
    <property type="molecule type" value="Genomic_DNA"/>
</dbReference>
<dbReference type="PANTHER" id="PTHR38116">
    <property type="entry name" value="CHROMOSOME 7, WHOLE GENOME SHOTGUN SEQUENCE"/>
    <property type="match status" value="1"/>
</dbReference>
<gene>
    <name evidence="3" type="ORF">OIDMADRAFT_175638</name>
</gene>
<dbReference type="HOGENOM" id="CLU_038488_0_0_1"/>
<feature type="compositionally biased region" description="Basic and acidic residues" evidence="1">
    <location>
        <begin position="8"/>
        <end position="18"/>
    </location>
</feature>
<dbReference type="Gene3D" id="1.20.5.170">
    <property type="match status" value="1"/>
</dbReference>
<dbReference type="PANTHER" id="PTHR38116:SF9">
    <property type="entry name" value="BZIP DOMAIN-CONTAINING PROTEIN"/>
    <property type="match status" value="1"/>
</dbReference>
<dbReference type="InterPro" id="IPR004827">
    <property type="entry name" value="bZIP"/>
</dbReference>
<dbReference type="GO" id="GO:0003700">
    <property type="term" value="F:DNA-binding transcription factor activity"/>
    <property type="evidence" value="ECO:0007669"/>
    <property type="project" value="InterPro"/>
</dbReference>
<dbReference type="AlphaFoldDB" id="A0A0C3HLD2"/>
<evidence type="ECO:0000259" key="2">
    <source>
        <dbReference type="PROSITE" id="PS00036"/>
    </source>
</evidence>
<reference evidence="3 4" key="1">
    <citation type="submission" date="2014-04" db="EMBL/GenBank/DDBJ databases">
        <authorList>
            <consortium name="DOE Joint Genome Institute"/>
            <person name="Kuo A."/>
            <person name="Martino E."/>
            <person name="Perotto S."/>
            <person name="Kohler A."/>
            <person name="Nagy L.G."/>
            <person name="Floudas D."/>
            <person name="Copeland A."/>
            <person name="Barry K.W."/>
            <person name="Cichocki N."/>
            <person name="Veneault-Fourrey C."/>
            <person name="LaButti K."/>
            <person name="Lindquist E.A."/>
            <person name="Lipzen A."/>
            <person name="Lundell T."/>
            <person name="Morin E."/>
            <person name="Murat C."/>
            <person name="Sun H."/>
            <person name="Tunlid A."/>
            <person name="Henrissat B."/>
            <person name="Grigoriev I.V."/>
            <person name="Hibbett D.S."/>
            <person name="Martin F."/>
            <person name="Nordberg H.P."/>
            <person name="Cantor M.N."/>
            <person name="Hua S.X."/>
        </authorList>
    </citation>
    <scope>NUCLEOTIDE SEQUENCE [LARGE SCALE GENOMIC DNA]</scope>
    <source>
        <strain evidence="3 4">Zn</strain>
    </source>
</reference>
<dbReference type="Proteomes" id="UP000054321">
    <property type="component" value="Unassembled WGS sequence"/>
</dbReference>
<evidence type="ECO:0000313" key="4">
    <source>
        <dbReference type="Proteomes" id="UP000054321"/>
    </source>
</evidence>
<proteinExistence type="predicted"/>
<feature type="compositionally biased region" description="Basic residues" evidence="1">
    <location>
        <begin position="19"/>
        <end position="29"/>
    </location>
</feature>
<dbReference type="SUPFAM" id="SSF57959">
    <property type="entry name" value="Leucine zipper domain"/>
    <property type="match status" value="1"/>
</dbReference>
<dbReference type="InterPro" id="IPR021833">
    <property type="entry name" value="DUF3425"/>
</dbReference>
<dbReference type="InParanoid" id="A0A0C3HLD2"/>
<dbReference type="OrthoDB" id="10261951at2759"/>
<sequence length="508" mass="57144">MTIASKTPDVRASEDPERKKLRNRLSQRAFRRRQAEHLRELQKLANTSNQPQSEEIKALQEENSYLRKQLVEIQSKLSRLIATMQALSGSVSHVLGESTNETSKSKDVEFGRSGDFSLNVTQDDVLGLEEPMSHMIGAVAVGSPSPDLLTVVPGSAEGYLPIVDDMLYTDSASDSGALQAESGDFSCLAPQIPNIWDLEYQMGLPSYTNALSACQHSSLVLGKPWTETNSPFSDHISVLCRLMQGKIEQIKLSTRQPVQYFYPQVLTVLALFNSLTRPDAMAWYAKTRFYHIADLTTWQLYPCAETFERVHRLYRPTKMQLQHQYPNIIDWIPFPSIRDRLIQFHAANPNIDHIFCDTVSSYVVEGRMSDFIRGAPATRVYIRVTDIAENIASTEECKDIEPFTILPTQDMASLFSSPVCSRAVFRLLNMDRGVSHYKLDPAFFGTYPELFDPEEDIAAKGIPLRPNLQVRLTYPKPLDPPTYQTYRSFIDFSVSAPAAAPPATTEST</sequence>
<keyword evidence="4" id="KW-1185">Reference proteome</keyword>
<name>A0A0C3HLD2_OIDMZ</name>